<comment type="caution">
    <text evidence="2">The sequence shown here is derived from an EMBL/GenBank/DDBJ whole genome shotgun (WGS) entry which is preliminary data.</text>
</comment>
<sequence>MRWDDLVWTRERALREGVPRERLTGPEFVRVVRGRYLEAVWADDLRARCAAVLDATTPGACLSHWTALGLRGLPVPGPVAGAVHVTVPAGAAVPYGAGVHGHRATSLPVYELEGLPVTGAVRAWCDAAALAPRLEDLVAVGDALARRRPTTRRDIGLVLSARPRGRGTALGRRALALLDERAESPQESRLRVALTLAGLAPPAVNHVVRDAAGRHVARVDLAWPDHRVAVEYDGDHHRGTAQWAADVARREALERLGWVVVVVLAADLRGPVEHLVARISARLALQAA</sequence>
<name>A0ABV7WLI6_9MICO</name>
<protein>
    <submittedName>
        <fullName evidence="2">DUF559 domain-containing protein</fullName>
    </submittedName>
</protein>
<evidence type="ECO:0000259" key="1">
    <source>
        <dbReference type="Pfam" id="PF04480"/>
    </source>
</evidence>
<evidence type="ECO:0000313" key="2">
    <source>
        <dbReference type="EMBL" id="MFC3689443.1"/>
    </source>
</evidence>
<dbReference type="EMBL" id="JBHRWW010000010">
    <property type="protein sequence ID" value="MFC3689443.1"/>
    <property type="molecule type" value="Genomic_DNA"/>
</dbReference>
<evidence type="ECO:0000313" key="3">
    <source>
        <dbReference type="Proteomes" id="UP001595685"/>
    </source>
</evidence>
<dbReference type="Gene3D" id="3.40.960.10">
    <property type="entry name" value="VSR Endonuclease"/>
    <property type="match status" value="1"/>
</dbReference>
<dbReference type="Proteomes" id="UP001595685">
    <property type="component" value="Unassembled WGS sequence"/>
</dbReference>
<keyword evidence="3" id="KW-1185">Reference proteome</keyword>
<reference evidence="3" key="1">
    <citation type="journal article" date="2019" name="Int. J. Syst. Evol. Microbiol.">
        <title>The Global Catalogue of Microorganisms (GCM) 10K type strain sequencing project: providing services to taxonomists for standard genome sequencing and annotation.</title>
        <authorList>
            <consortium name="The Broad Institute Genomics Platform"/>
            <consortium name="The Broad Institute Genome Sequencing Center for Infectious Disease"/>
            <person name="Wu L."/>
            <person name="Ma J."/>
        </authorList>
    </citation>
    <scope>NUCLEOTIDE SEQUENCE [LARGE SCALE GENOMIC DNA]</scope>
    <source>
        <strain evidence="3">NCAIM B.02333</strain>
    </source>
</reference>
<dbReference type="InterPro" id="IPR011335">
    <property type="entry name" value="Restrct_endonuc-II-like"/>
</dbReference>
<organism evidence="2 3">
    <name type="scientific">Aquipuribacter hungaricus</name>
    <dbReference type="NCBI Taxonomy" id="545624"/>
    <lineage>
        <taxon>Bacteria</taxon>
        <taxon>Bacillati</taxon>
        <taxon>Actinomycetota</taxon>
        <taxon>Actinomycetes</taxon>
        <taxon>Micrococcales</taxon>
        <taxon>Intrasporangiaceae</taxon>
        <taxon>Aquipuribacter</taxon>
    </lineage>
</organism>
<accession>A0ABV7WLI6</accession>
<proteinExistence type="predicted"/>
<gene>
    <name evidence="2" type="ORF">ACFOLH_13920</name>
</gene>
<feature type="domain" description="DUF559" evidence="1">
    <location>
        <begin position="219"/>
        <end position="282"/>
    </location>
</feature>
<dbReference type="SUPFAM" id="SSF52980">
    <property type="entry name" value="Restriction endonuclease-like"/>
    <property type="match status" value="1"/>
</dbReference>
<dbReference type="InterPro" id="IPR007569">
    <property type="entry name" value="DUF559"/>
</dbReference>
<dbReference type="RefSeq" id="WP_340292362.1">
    <property type="nucleotide sequence ID" value="NZ_JBBEOI010000069.1"/>
</dbReference>
<dbReference type="Pfam" id="PF04480">
    <property type="entry name" value="DUF559"/>
    <property type="match status" value="1"/>
</dbReference>